<dbReference type="EMBL" id="ML734939">
    <property type="protein sequence ID" value="KAB8211415.1"/>
    <property type="molecule type" value="Genomic_DNA"/>
</dbReference>
<organism evidence="4 5">
    <name type="scientific">Aspergillus parasiticus</name>
    <dbReference type="NCBI Taxonomy" id="5067"/>
    <lineage>
        <taxon>Eukaryota</taxon>
        <taxon>Fungi</taxon>
        <taxon>Dikarya</taxon>
        <taxon>Ascomycota</taxon>
        <taxon>Pezizomycotina</taxon>
        <taxon>Eurotiomycetes</taxon>
        <taxon>Eurotiomycetidae</taxon>
        <taxon>Eurotiales</taxon>
        <taxon>Aspergillaceae</taxon>
        <taxon>Aspergillus</taxon>
        <taxon>Aspergillus subgen. Circumdati</taxon>
    </lineage>
</organism>
<keyword evidence="2" id="KW-1133">Transmembrane helix</keyword>
<feature type="region of interest" description="Disordered" evidence="1">
    <location>
        <begin position="715"/>
        <end position="735"/>
    </location>
</feature>
<dbReference type="GO" id="GO:0004622">
    <property type="term" value="F:phosphatidylcholine lysophospholipase activity"/>
    <property type="evidence" value="ECO:0007669"/>
    <property type="project" value="TreeGrafter"/>
</dbReference>
<dbReference type="Gene3D" id="2.60.40.10">
    <property type="entry name" value="Immunoglobulins"/>
    <property type="match status" value="2"/>
</dbReference>
<dbReference type="SMART" id="SM00060">
    <property type="entry name" value="FN3"/>
    <property type="match status" value="3"/>
</dbReference>
<dbReference type="SUPFAM" id="SSF49265">
    <property type="entry name" value="Fibronectin type III"/>
    <property type="match status" value="2"/>
</dbReference>
<gene>
    <name evidence="4" type="ORF">BDV34DRAFT_220010</name>
</gene>
<dbReference type="Gene3D" id="3.40.50.1110">
    <property type="entry name" value="SGNH hydrolase"/>
    <property type="match status" value="1"/>
</dbReference>
<dbReference type="InterPro" id="IPR036514">
    <property type="entry name" value="SGNH_hydro_sf"/>
</dbReference>
<keyword evidence="5" id="KW-1185">Reference proteome</keyword>
<reference evidence="4 5" key="1">
    <citation type="submission" date="2019-04" db="EMBL/GenBank/DDBJ databases">
        <title>Fungal friends and foes A comparative genomics study of 23 Aspergillus species from section Flavi.</title>
        <authorList>
            <consortium name="DOE Joint Genome Institute"/>
            <person name="Kjaerbolling I."/>
            <person name="Vesth T.C."/>
            <person name="Frisvad J.C."/>
            <person name="Nybo J.L."/>
            <person name="Theobald S."/>
            <person name="Kildgaard S."/>
            <person name="Petersen T.I."/>
            <person name="Kuo A."/>
            <person name="Sato A."/>
            <person name="Lyhne E.K."/>
            <person name="Kogle M.E."/>
            <person name="Wiebenga A."/>
            <person name="Kun R.S."/>
            <person name="Lubbers R.J."/>
            <person name="Makela M.R."/>
            <person name="Barry K."/>
            <person name="Chovatia M."/>
            <person name="Clum A."/>
            <person name="Daum C."/>
            <person name="Haridas S."/>
            <person name="He G."/>
            <person name="LaButti K."/>
            <person name="Lipzen A."/>
            <person name="Mondo S."/>
            <person name="Pangilinan J."/>
            <person name="Riley R."/>
            <person name="Salamov A."/>
            <person name="Simmons B.A."/>
            <person name="Magnuson J.K."/>
            <person name="Henrissat B."/>
            <person name="Mortensen U.H."/>
            <person name="Larsen T.O."/>
            <person name="De vries R.P."/>
            <person name="Grigoriev I.V."/>
            <person name="Machida M."/>
            <person name="Baker S.E."/>
            <person name="Andersen M.R."/>
        </authorList>
    </citation>
    <scope>NUCLEOTIDE SEQUENCE [LARGE SCALE GENOMIC DNA]</scope>
    <source>
        <strain evidence="4 5">CBS 117618</strain>
    </source>
</reference>
<protein>
    <recommendedName>
        <fullName evidence="3">Fibronectin type-III domain-containing protein</fullName>
    </recommendedName>
</protein>
<feature type="compositionally biased region" description="Gly residues" evidence="1">
    <location>
        <begin position="715"/>
        <end position="731"/>
    </location>
</feature>
<dbReference type="Pfam" id="PF00657">
    <property type="entry name" value="Lipase_GDSL"/>
    <property type="match status" value="1"/>
</dbReference>
<dbReference type="InterPro" id="IPR003961">
    <property type="entry name" value="FN3_dom"/>
</dbReference>
<dbReference type="SUPFAM" id="SSF52266">
    <property type="entry name" value="SGNH hydrolase"/>
    <property type="match status" value="1"/>
</dbReference>
<feature type="transmembrane region" description="Helical" evidence="2">
    <location>
        <begin position="15"/>
        <end position="39"/>
    </location>
</feature>
<evidence type="ECO:0000313" key="4">
    <source>
        <dbReference type="EMBL" id="KAB8211415.1"/>
    </source>
</evidence>
<dbReference type="Proteomes" id="UP000326532">
    <property type="component" value="Unassembled WGS sequence"/>
</dbReference>
<feature type="region of interest" description="Disordered" evidence="1">
    <location>
        <begin position="1493"/>
        <end position="1520"/>
    </location>
</feature>
<proteinExistence type="predicted"/>
<dbReference type="PROSITE" id="PS50853">
    <property type="entry name" value="FN3"/>
    <property type="match status" value="1"/>
</dbReference>
<feature type="domain" description="Fibronectin type-III" evidence="3">
    <location>
        <begin position="502"/>
        <end position="598"/>
    </location>
</feature>
<dbReference type="PANTHER" id="PTHR30383:SF5">
    <property type="entry name" value="SGNH HYDROLASE-TYPE ESTERASE DOMAIN-CONTAINING PROTEIN"/>
    <property type="match status" value="1"/>
</dbReference>
<dbReference type="VEuPathDB" id="FungiDB:BDV34DRAFT_220010"/>
<feature type="compositionally biased region" description="Low complexity" evidence="1">
    <location>
        <begin position="1504"/>
        <end position="1520"/>
    </location>
</feature>
<keyword evidence="2" id="KW-0472">Membrane</keyword>
<evidence type="ECO:0000259" key="3">
    <source>
        <dbReference type="PROSITE" id="PS50853"/>
    </source>
</evidence>
<evidence type="ECO:0000256" key="2">
    <source>
        <dbReference type="SAM" id="Phobius"/>
    </source>
</evidence>
<dbReference type="CDD" id="cd00063">
    <property type="entry name" value="FN3"/>
    <property type="match status" value="1"/>
</dbReference>
<accession>A0A5N6E2I5</accession>
<sequence>MAPSYRGSSTLKGSFNLYLAFLLCAIYIFSDTTFAYSWLPPRRENSPKPTPTQSGNATALTAVSTATIEYSSAVAIESKVSYQLSQLATVPAIPLPTDLPDYDILNQVVGLMPPLQTGSVQNNSVQMLAAMRDNLRSSENSTTGHLHERATGLKVMIVGDSISQGREGDFTWRYRIWEWFQSQGVAVDFVGPYTGTVQPDKAAPPSPPALYGEPQPTGAIKVSGGYAKEVSSDFPKSHFAVWGRAAAVDKGLIQEVMAAHPADLMLLLLGFNDMGWFYSDSMGTLDSIHTLISNARAANPKIKFAIANVPQRSFIGGREDLPVSTNIYNSLLRDTIPKWSTTASPIHLVELEENYNCQPSSCPVGSDGLHPNAMGEYQIARAFSQTLVNDFRIGSSALNIPNNVPARPLPVPSNFKVFTSPGGVTATWDPVYGAYNYDVRSKIKGGIPNFSSGSVSSNRWDATWPIDGWEYEVQVRASAGDTIKGDWTTTLTATAHPQTAEAPQNVIVSATTTGFDISWDPPTGSYSDSVIEYNVLYWDKDAECDFITGAAFTGTSAHIENLVAGHRYFVAVETWNAAGQGFPAVVRSVIPGAGTPPPPTDLKIIAADQTTVHLTWDSLSAAAGYRLWLRNVNATGSKLEALNYTVEAACSDQYYLFPGTWNYEWCVSAFNGNAESAKGKCVLAPSPDEDGGAAPTCPPAPQWCPNGGSVGGGSGGGGSGGGGDSGGGSSSGGTTEEPWAVVTNGQCKGPDCKNGQCTGLLCASFGCSGSGCLNGVCTAFGQCTVHGCLGSGCRDGVCVADDCITAGCVGDDCGEDGKCTDDRCIGLGCSGSECGKDGICTGPDCWEGTCSGSGCANGVCSGSKCLSYDGCVGKDCNNGSCKGDDCSSCSGSDCHDGDCTGDNCIGCTGPDCHNGQCTGSNCYGCTGRDCHHGACRGEHCSSCVGSDCVVSNGKSGCKGEHCTSCTGPGCSCFGLGCGCSGSGCSGCTGLGCSCTGLFCSCTGPTCTSCRGPSCMCNEAGGCSGGEEGGGGGDDDGSTPADPSCSIKETATICAEYCTVTTNAAATTTTSCTSTTCMPTVGCSVTGTTTSTITSTSSADCPFVTDPVAGENPSDNCRPCAWAFGSVSDVDMEGNLRIRDGFQPNYATITARAVAPTHAGLEKRAPARTSTALGGCRFTPGASVTIPAYKGPQNYIMSAIGGALPASLSMSRWYSKTTVNCAPTTTMISDEQVQPFLGNNFQSPTIEHCYELNWMDGFWKYLFNTPGYSCDNFNQLMFDSCNKLQPIYDNLPGDDHWDFVGVTQELNSIKAQMGGAYEQNIVQKSVKARKKIIARQKPWRASRAIIDEWMGLLQTIVLACDLWTSSAIFGPLDSTNYRIYSALKDVDANLATTYRYWMTNVRIPGQMEAGSEQAALLITSIEEGLNNATTKAIETADGAARLNEYREALQAIRERYHLDGTGNVCKKPINLNWDRATTGGAPRPPLARRDSCPFPITTKDPANPTSTSTAPTKTTTSLSIPTATTSSDPIYCFNEHNDGSYVPFKVDGAKAAMEALCYNGNSLKPGGPPYTYVYSDPSGTNVIGSVQWAPDQSGCKPEKEVEMKIHCETSMEHCFSKCRNPTEGYGGAFIENQGFGCIQWMLYGQKSNTQCSCNENGCTPDSPACCANGSCGTSNALMSTAMKLISLDEVDPALSLSLSTKSTEDD</sequence>
<evidence type="ECO:0000313" key="5">
    <source>
        <dbReference type="Proteomes" id="UP000326532"/>
    </source>
</evidence>
<name>A0A5N6E2I5_ASPPA</name>
<dbReference type="InterPro" id="IPR051532">
    <property type="entry name" value="Ester_Hydrolysis_Enzymes"/>
</dbReference>
<keyword evidence="2" id="KW-0812">Transmembrane</keyword>
<dbReference type="InterPro" id="IPR036116">
    <property type="entry name" value="FN3_sf"/>
</dbReference>
<dbReference type="PANTHER" id="PTHR30383">
    <property type="entry name" value="THIOESTERASE 1/PROTEASE 1/LYSOPHOSPHOLIPASE L1"/>
    <property type="match status" value="1"/>
</dbReference>
<dbReference type="CDD" id="cd01833">
    <property type="entry name" value="XynB_like"/>
    <property type="match status" value="1"/>
</dbReference>
<evidence type="ECO:0000256" key="1">
    <source>
        <dbReference type="SAM" id="MobiDB-lite"/>
    </source>
</evidence>
<dbReference type="Pfam" id="PF00041">
    <property type="entry name" value="fn3"/>
    <property type="match status" value="1"/>
</dbReference>
<dbReference type="OMA" id="CETSMEH"/>
<dbReference type="InterPro" id="IPR001087">
    <property type="entry name" value="GDSL"/>
</dbReference>
<dbReference type="InterPro" id="IPR013783">
    <property type="entry name" value="Ig-like_fold"/>
</dbReference>